<dbReference type="SMART" id="SM00324">
    <property type="entry name" value="RhoGAP"/>
    <property type="match status" value="1"/>
</dbReference>
<dbReference type="InterPro" id="IPR051025">
    <property type="entry name" value="RhoGAP"/>
</dbReference>
<name>A0A8H7UGH9_MORIS</name>
<evidence type="ECO:0000313" key="5">
    <source>
        <dbReference type="Proteomes" id="UP000654370"/>
    </source>
</evidence>
<feature type="compositionally biased region" description="Polar residues" evidence="2">
    <location>
        <begin position="620"/>
        <end position="640"/>
    </location>
</feature>
<comment type="caution">
    <text evidence="4">The sequence shown here is derived from an EMBL/GenBank/DDBJ whole genome shotgun (WGS) entry which is preliminary data.</text>
</comment>
<keyword evidence="1" id="KW-0343">GTPase activation</keyword>
<feature type="compositionally biased region" description="Polar residues" evidence="2">
    <location>
        <begin position="415"/>
        <end position="429"/>
    </location>
</feature>
<dbReference type="Proteomes" id="UP000654370">
    <property type="component" value="Unassembled WGS sequence"/>
</dbReference>
<feature type="region of interest" description="Disordered" evidence="2">
    <location>
        <begin position="415"/>
        <end position="434"/>
    </location>
</feature>
<dbReference type="InterPro" id="IPR008936">
    <property type="entry name" value="Rho_GTPase_activation_prot"/>
</dbReference>
<dbReference type="Pfam" id="PF00620">
    <property type="entry name" value="RhoGAP"/>
    <property type="match status" value="1"/>
</dbReference>
<feature type="compositionally biased region" description="Basic and acidic residues" evidence="2">
    <location>
        <begin position="596"/>
        <end position="610"/>
    </location>
</feature>
<dbReference type="PROSITE" id="PS50238">
    <property type="entry name" value="RHOGAP"/>
    <property type="match status" value="1"/>
</dbReference>
<feature type="domain" description="Rho-GAP" evidence="3">
    <location>
        <begin position="38"/>
        <end position="270"/>
    </location>
</feature>
<dbReference type="OrthoDB" id="79452at2759"/>
<dbReference type="Gene3D" id="1.10.555.10">
    <property type="entry name" value="Rho GTPase activation protein"/>
    <property type="match status" value="1"/>
</dbReference>
<evidence type="ECO:0000256" key="1">
    <source>
        <dbReference type="ARBA" id="ARBA00022468"/>
    </source>
</evidence>
<dbReference type="GO" id="GO:0005096">
    <property type="term" value="F:GTPase activator activity"/>
    <property type="evidence" value="ECO:0007669"/>
    <property type="project" value="UniProtKB-KW"/>
</dbReference>
<sequence>MRFGELFMTNMRKSQLQIEVITTDQFNATKEDATIFGAPLKEILERSSFSTKGGLCIPYVLHRCFTEIAKKGIKSEGLFRLSGSAPKILQLEKLFSEAPDFGKDVDLTPYDVHTLAGTFKKLLRSLPEPVIPHQLHVYYLNGYSKSSSNERNLALLSSLGHRMNRYHFDLLKYIIAIAAYVEKEKAHNKMTAEALAIVLAPTCTGLDGIINKLPNNKEKERGDKLSVSLGRNTFNRSAASHNVLPLSIVKDLEQWTSLFQFMIVNHEKLLVNWTNNFDYEETKIIIPDIPEQKEPEDEEEIISQLKASFEALPISQKEDTKLRFDEFPELTFKDFELPDLTIAPVIKRDYMRDSWQKDNVEILTRSKSAAALSMSQSCEHFFAEPEVIIDVSTPIFATNQRKTFKPAVNTEMSSFSRSVQSARPYSPSQRPGDGKYFEILSQWKSREDHLAHEQQKGSQAQKQEQANDDAIAEEPEVPSEVTPLDEPSAAVGQEDDKEAANMDQDTENTTEESSFAEPGFPIEQQDEVIEDVAEEQPEELPISGIEPLIEEQAHENNINVDSEASLVSSPTALEFSAEQQEVLLSAESVSPQMVSLRDEDDCKNKRKDTPFPDTHMNKLPSGQSLDSGVYSTDGLSLSDL</sequence>
<dbReference type="EMBL" id="JAEPQZ010000005">
    <property type="protein sequence ID" value="KAG2180817.1"/>
    <property type="molecule type" value="Genomic_DNA"/>
</dbReference>
<gene>
    <name evidence="4" type="ORF">INT43_008396</name>
</gene>
<feature type="compositionally biased region" description="Acidic residues" evidence="2">
    <location>
        <begin position="524"/>
        <end position="538"/>
    </location>
</feature>
<dbReference type="GO" id="GO:0007165">
    <property type="term" value="P:signal transduction"/>
    <property type="evidence" value="ECO:0007669"/>
    <property type="project" value="InterPro"/>
</dbReference>
<dbReference type="SUPFAM" id="SSF48350">
    <property type="entry name" value="GTPase activation domain, GAP"/>
    <property type="match status" value="1"/>
</dbReference>
<evidence type="ECO:0000313" key="4">
    <source>
        <dbReference type="EMBL" id="KAG2180817.1"/>
    </source>
</evidence>
<evidence type="ECO:0000259" key="3">
    <source>
        <dbReference type="PROSITE" id="PS50238"/>
    </source>
</evidence>
<accession>A0A8H7UGH9</accession>
<dbReference type="InterPro" id="IPR000198">
    <property type="entry name" value="RhoGAP_dom"/>
</dbReference>
<reference evidence="4" key="1">
    <citation type="submission" date="2020-12" db="EMBL/GenBank/DDBJ databases">
        <title>Metabolic potential, ecology and presence of endohyphal bacteria is reflected in genomic diversity of Mucoromycotina.</title>
        <authorList>
            <person name="Muszewska A."/>
            <person name="Okrasinska A."/>
            <person name="Steczkiewicz K."/>
            <person name="Drgas O."/>
            <person name="Orlowska M."/>
            <person name="Perlinska-Lenart U."/>
            <person name="Aleksandrzak-Piekarczyk T."/>
            <person name="Szatraj K."/>
            <person name="Zielenkiewicz U."/>
            <person name="Pilsyk S."/>
            <person name="Malc E."/>
            <person name="Mieczkowski P."/>
            <person name="Kruszewska J.S."/>
            <person name="Biernat P."/>
            <person name="Pawlowska J."/>
        </authorList>
    </citation>
    <scope>NUCLEOTIDE SEQUENCE</scope>
    <source>
        <strain evidence="4">WA0000067209</strain>
    </source>
</reference>
<keyword evidence="5" id="KW-1185">Reference proteome</keyword>
<feature type="region of interest" description="Disordered" evidence="2">
    <location>
        <begin position="447"/>
        <end position="538"/>
    </location>
</feature>
<dbReference type="PANTHER" id="PTHR15228">
    <property type="entry name" value="SPERMATHECAL PHYSIOLOGY VARIANT"/>
    <property type="match status" value="1"/>
</dbReference>
<feature type="region of interest" description="Disordered" evidence="2">
    <location>
        <begin position="586"/>
        <end position="640"/>
    </location>
</feature>
<evidence type="ECO:0000256" key="2">
    <source>
        <dbReference type="SAM" id="MobiDB-lite"/>
    </source>
</evidence>
<protein>
    <recommendedName>
        <fullName evidence="3">Rho-GAP domain-containing protein</fullName>
    </recommendedName>
</protein>
<organism evidence="4 5">
    <name type="scientific">Mortierella isabellina</name>
    <name type="common">Filamentous fungus</name>
    <name type="synonym">Umbelopsis isabellina</name>
    <dbReference type="NCBI Taxonomy" id="91625"/>
    <lineage>
        <taxon>Eukaryota</taxon>
        <taxon>Fungi</taxon>
        <taxon>Fungi incertae sedis</taxon>
        <taxon>Mucoromycota</taxon>
        <taxon>Mucoromycotina</taxon>
        <taxon>Umbelopsidomycetes</taxon>
        <taxon>Umbelopsidales</taxon>
        <taxon>Umbelopsidaceae</taxon>
        <taxon>Umbelopsis</taxon>
    </lineage>
</organism>
<feature type="compositionally biased region" description="Acidic residues" evidence="2">
    <location>
        <begin position="466"/>
        <end position="477"/>
    </location>
</feature>
<dbReference type="CDD" id="cd00159">
    <property type="entry name" value="RhoGAP"/>
    <property type="match status" value="1"/>
</dbReference>
<dbReference type="AlphaFoldDB" id="A0A8H7UGH9"/>
<dbReference type="PANTHER" id="PTHR15228:SF25">
    <property type="entry name" value="F-BAR DOMAIN-CONTAINING PROTEIN"/>
    <property type="match status" value="1"/>
</dbReference>
<proteinExistence type="predicted"/>